<gene>
    <name evidence="12" type="ORF">MKW98_018607</name>
</gene>
<evidence type="ECO:0000256" key="2">
    <source>
        <dbReference type="ARBA" id="ARBA00022670"/>
    </source>
</evidence>
<feature type="active site" description="Charge relay system" evidence="6 7">
    <location>
        <position position="553"/>
    </location>
</feature>
<evidence type="ECO:0000313" key="13">
    <source>
        <dbReference type="Proteomes" id="UP001202328"/>
    </source>
</evidence>
<dbReference type="GO" id="GO:0006508">
    <property type="term" value="P:proteolysis"/>
    <property type="evidence" value="ECO:0007669"/>
    <property type="project" value="UniProtKB-KW"/>
</dbReference>
<keyword evidence="5 7" id="KW-0720">Serine protease</keyword>
<evidence type="ECO:0000259" key="11">
    <source>
        <dbReference type="Pfam" id="PF17766"/>
    </source>
</evidence>
<dbReference type="InterPro" id="IPR041469">
    <property type="entry name" value="Subtilisin-like_FN3"/>
</dbReference>
<keyword evidence="2 7" id="KW-0645">Protease</keyword>
<dbReference type="FunFam" id="2.60.40.2310:FF:000001">
    <property type="entry name" value="Subtilisin-like protease SBT1.5"/>
    <property type="match status" value="1"/>
</dbReference>
<dbReference type="InterPro" id="IPR037045">
    <property type="entry name" value="S8pro/Inhibitor_I9_sf"/>
</dbReference>
<organism evidence="12 13">
    <name type="scientific">Papaver atlanticum</name>
    <dbReference type="NCBI Taxonomy" id="357466"/>
    <lineage>
        <taxon>Eukaryota</taxon>
        <taxon>Viridiplantae</taxon>
        <taxon>Streptophyta</taxon>
        <taxon>Embryophyta</taxon>
        <taxon>Tracheophyta</taxon>
        <taxon>Spermatophyta</taxon>
        <taxon>Magnoliopsida</taxon>
        <taxon>Ranunculales</taxon>
        <taxon>Papaveraceae</taxon>
        <taxon>Papaveroideae</taxon>
        <taxon>Papaver</taxon>
    </lineage>
</organism>
<dbReference type="Gene3D" id="2.60.40.2310">
    <property type="match status" value="1"/>
</dbReference>
<comment type="similarity">
    <text evidence="1 7">Belongs to the peptidase S8 family.</text>
</comment>
<dbReference type="InterPro" id="IPR045051">
    <property type="entry name" value="SBT"/>
</dbReference>
<dbReference type="InterPro" id="IPR034197">
    <property type="entry name" value="Peptidases_S8_3"/>
</dbReference>
<evidence type="ECO:0000256" key="7">
    <source>
        <dbReference type="PROSITE-ProRule" id="PRU01240"/>
    </source>
</evidence>
<dbReference type="Gene3D" id="3.40.50.200">
    <property type="entry name" value="Peptidase S8/S53 domain"/>
    <property type="match status" value="1"/>
</dbReference>
<feature type="active site" description="Charge relay system" evidence="6 7">
    <location>
        <position position="229"/>
    </location>
</feature>
<evidence type="ECO:0000259" key="10">
    <source>
        <dbReference type="Pfam" id="PF05922"/>
    </source>
</evidence>
<sequence length="784" mass="84326">MATPYRLSKISNILYLVIVATCLSVLQIPRFSSHASTSKVYVVYMGSRGTNENPDEILKQNHQMLSLVHGGSFEQAQASHIYSYRHSFRGFAAKLTQDQAQELTRIPGVVSVFPNSKRNLHTTHSWDFMGLDKNEAMEISGFSTKNQENVIIGFIDSGIWPESPSFSDRNVPPVPSTWKGECQAGEEFNSSSCNRKVIGARYYVSGYEAEEEDSIRMGKFKSPRDSSGHGSHTASIAAGRYVMNMNFNGLAAGGARGGAPMARIAVYKSCWDFGCYDVDLLAAFDDAVRDGVHIISLSLGPSSPQGDYFSDAISIGSFHATSRGVLVVSSVGNEGSQGSATNLAPWLITVAASSTDRDFTSDVVLGDGSSYKGESLSLFETNASTRIIAASEAYTGYFTPYQSSYCLESSLNSTKARGKVLVCRHAESTSESKLAKSKIVRDAGGSGMILIDEVDKDVAIPFVIPAAIVTSEIGDKILSYINHTRSPTTQIFSAKTVIGSLPAPRVTAFSSKGPNSLTPEILKPDVTAPGLNILAAWSPAIGKLNFNILSGTSMACPHIAGIVALIKAVYPSWSPAAIKSAIMTTATVVDKNRRPLTVDPTGINGTPFDYGAGFVNPTRVLNPGLVYDAQDIDYKAFLCAIGYDDKSLQLITRDTNSICNHQSMMSTAATASDLNYPSITVPNLKDSYLVRRTVTNVGTPMSVYKAVVSSPPGVNVTVSPKILTFSNYGEKKNFTVNFEVIAPTASTSPSAYRKGSYVFGSLTWQRSKGKLRVRSPLAVRIITV</sequence>
<dbReference type="PROSITE" id="PS51892">
    <property type="entry name" value="SUBTILASE"/>
    <property type="match status" value="1"/>
</dbReference>
<feature type="transmembrane region" description="Helical" evidence="8">
    <location>
        <begin position="12"/>
        <end position="29"/>
    </location>
</feature>
<dbReference type="CDD" id="cd02120">
    <property type="entry name" value="PA_subtilisin_like"/>
    <property type="match status" value="1"/>
</dbReference>
<dbReference type="SUPFAM" id="SSF52743">
    <property type="entry name" value="Subtilisin-like"/>
    <property type="match status" value="1"/>
</dbReference>
<dbReference type="PROSITE" id="PS00138">
    <property type="entry name" value="SUBTILASE_SER"/>
    <property type="match status" value="1"/>
</dbReference>
<feature type="active site" description="Charge relay system" evidence="6 7">
    <location>
        <position position="156"/>
    </location>
</feature>
<evidence type="ECO:0000256" key="4">
    <source>
        <dbReference type="ARBA" id="ARBA00022801"/>
    </source>
</evidence>
<reference evidence="12" key="1">
    <citation type="submission" date="2022-04" db="EMBL/GenBank/DDBJ databases">
        <title>A functionally conserved STORR gene fusion in Papaver species that diverged 16.8 million years ago.</title>
        <authorList>
            <person name="Catania T."/>
        </authorList>
    </citation>
    <scope>NUCLEOTIDE SEQUENCE</scope>
    <source>
        <strain evidence="12">S-188037</strain>
    </source>
</reference>
<keyword evidence="3" id="KW-0732">Signal</keyword>
<keyword evidence="8" id="KW-0812">Transmembrane</keyword>
<keyword evidence="13" id="KW-1185">Reference proteome</keyword>
<dbReference type="Gene3D" id="3.30.70.80">
    <property type="entry name" value="Peptidase S8 propeptide/proteinase inhibitor I9"/>
    <property type="match status" value="1"/>
</dbReference>
<dbReference type="PANTHER" id="PTHR10795">
    <property type="entry name" value="PROPROTEIN CONVERTASE SUBTILISIN/KEXIN"/>
    <property type="match status" value="1"/>
</dbReference>
<evidence type="ECO:0000256" key="8">
    <source>
        <dbReference type="SAM" id="Phobius"/>
    </source>
</evidence>
<comment type="caution">
    <text evidence="12">The sequence shown here is derived from an EMBL/GenBank/DDBJ whole genome shotgun (WGS) entry which is preliminary data.</text>
</comment>
<dbReference type="Gene3D" id="3.50.30.30">
    <property type="match status" value="1"/>
</dbReference>
<dbReference type="InterPro" id="IPR036852">
    <property type="entry name" value="Peptidase_S8/S53_dom_sf"/>
</dbReference>
<evidence type="ECO:0000256" key="5">
    <source>
        <dbReference type="ARBA" id="ARBA00022825"/>
    </source>
</evidence>
<dbReference type="InterPro" id="IPR000209">
    <property type="entry name" value="Peptidase_S8/S53_dom"/>
</dbReference>
<feature type="domain" description="Peptidase S8/S53" evidence="9">
    <location>
        <begin position="148"/>
        <end position="613"/>
    </location>
</feature>
<accession>A0AAD4T4T5</accession>
<dbReference type="EMBL" id="JAJJMB010005585">
    <property type="protein sequence ID" value="KAI3938051.1"/>
    <property type="molecule type" value="Genomic_DNA"/>
</dbReference>
<dbReference type="FunFam" id="3.30.70.80:FF:000002">
    <property type="entry name" value="Subtilisin-like protease SBT5.3"/>
    <property type="match status" value="1"/>
</dbReference>
<evidence type="ECO:0000256" key="1">
    <source>
        <dbReference type="ARBA" id="ARBA00011073"/>
    </source>
</evidence>
<dbReference type="GO" id="GO:0004252">
    <property type="term" value="F:serine-type endopeptidase activity"/>
    <property type="evidence" value="ECO:0007669"/>
    <property type="project" value="UniProtKB-UniRule"/>
</dbReference>
<keyword evidence="4 7" id="KW-0378">Hydrolase</keyword>
<dbReference type="AlphaFoldDB" id="A0AAD4T4T5"/>
<dbReference type="Pfam" id="PF17766">
    <property type="entry name" value="fn3_6"/>
    <property type="match status" value="1"/>
</dbReference>
<keyword evidence="8" id="KW-1133">Transmembrane helix</keyword>
<feature type="domain" description="Inhibitor I9" evidence="10">
    <location>
        <begin position="40"/>
        <end position="121"/>
    </location>
</feature>
<evidence type="ECO:0000256" key="6">
    <source>
        <dbReference type="PIRSR" id="PIRSR615500-1"/>
    </source>
</evidence>
<dbReference type="FunFam" id="3.40.50.200:FF:000006">
    <property type="entry name" value="Subtilisin-like protease SBT1.5"/>
    <property type="match status" value="1"/>
</dbReference>
<evidence type="ECO:0000256" key="3">
    <source>
        <dbReference type="ARBA" id="ARBA00022729"/>
    </source>
</evidence>
<dbReference type="CDD" id="cd04852">
    <property type="entry name" value="Peptidases_S8_3"/>
    <property type="match status" value="1"/>
</dbReference>
<dbReference type="Proteomes" id="UP001202328">
    <property type="component" value="Unassembled WGS sequence"/>
</dbReference>
<evidence type="ECO:0000313" key="12">
    <source>
        <dbReference type="EMBL" id="KAI3938051.1"/>
    </source>
</evidence>
<keyword evidence="8" id="KW-0472">Membrane</keyword>
<name>A0AAD4T4T5_9MAGN</name>
<dbReference type="InterPro" id="IPR010259">
    <property type="entry name" value="S8pro/Inhibitor_I9"/>
</dbReference>
<protein>
    <submittedName>
        <fullName evidence="12">Uncharacterized protein</fullName>
    </submittedName>
</protein>
<proteinExistence type="inferred from homology"/>
<feature type="domain" description="Subtilisin-like protease fibronectin type-III" evidence="11">
    <location>
        <begin position="673"/>
        <end position="779"/>
    </location>
</feature>
<dbReference type="PRINTS" id="PR00723">
    <property type="entry name" value="SUBTILISIN"/>
</dbReference>
<dbReference type="InterPro" id="IPR015500">
    <property type="entry name" value="Peptidase_S8_subtilisin-rel"/>
</dbReference>
<evidence type="ECO:0000259" key="9">
    <source>
        <dbReference type="Pfam" id="PF00082"/>
    </source>
</evidence>
<dbReference type="Pfam" id="PF00082">
    <property type="entry name" value="Peptidase_S8"/>
    <property type="match status" value="1"/>
</dbReference>
<dbReference type="Pfam" id="PF05922">
    <property type="entry name" value="Inhibitor_I9"/>
    <property type="match status" value="1"/>
</dbReference>
<dbReference type="InterPro" id="IPR023828">
    <property type="entry name" value="Peptidase_S8_Ser-AS"/>
</dbReference>